<dbReference type="Proteomes" id="UP000001194">
    <property type="component" value="Unassembled WGS sequence"/>
</dbReference>
<dbReference type="OrthoDB" id="17102at2759"/>
<dbReference type="GO" id="GO:0005635">
    <property type="term" value="C:nuclear envelope"/>
    <property type="evidence" value="ECO:0007669"/>
    <property type="project" value="TreeGrafter"/>
</dbReference>
<keyword evidence="3" id="KW-0808">Transferase</keyword>
<proteinExistence type="predicted"/>
<gene>
    <name evidence="3" type="ORF">LACBIDRAFT_305504</name>
</gene>
<evidence type="ECO:0000313" key="4">
    <source>
        <dbReference type="Proteomes" id="UP000001194"/>
    </source>
</evidence>
<dbReference type="InterPro" id="IPR004821">
    <property type="entry name" value="Cyt_trans-like"/>
</dbReference>
<dbReference type="GO" id="GO:0004105">
    <property type="term" value="F:choline-phosphate cytidylyltransferase activity"/>
    <property type="evidence" value="ECO:0007669"/>
    <property type="project" value="UniProtKB-EC"/>
</dbReference>
<dbReference type="STRING" id="486041.B0CUE5"/>
<reference evidence="3 4" key="1">
    <citation type="journal article" date="2008" name="Nature">
        <title>The genome of Laccaria bicolor provides insights into mycorrhizal symbiosis.</title>
        <authorList>
            <person name="Martin F."/>
            <person name="Aerts A."/>
            <person name="Ahren D."/>
            <person name="Brun A."/>
            <person name="Danchin E.G.J."/>
            <person name="Duchaussoy F."/>
            <person name="Gibon J."/>
            <person name="Kohler A."/>
            <person name="Lindquist E."/>
            <person name="Pereda V."/>
            <person name="Salamov A."/>
            <person name="Shapiro H.J."/>
            <person name="Wuyts J."/>
            <person name="Blaudez D."/>
            <person name="Buee M."/>
            <person name="Brokstein P."/>
            <person name="Canbaeck B."/>
            <person name="Cohen D."/>
            <person name="Courty P.E."/>
            <person name="Coutinho P.M."/>
            <person name="Delaruelle C."/>
            <person name="Detter J.C."/>
            <person name="Deveau A."/>
            <person name="DiFazio S."/>
            <person name="Duplessis S."/>
            <person name="Fraissinet-Tachet L."/>
            <person name="Lucic E."/>
            <person name="Frey-Klett P."/>
            <person name="Fourrey C."/>
            <person name="Feussner I."/>
            <person name="Gay G."/>
            <person name="Grimwood J."/>
            <person name="Hoegger P.J."/>
            <person name="Jain P."/>
            <person name="Kilaru S."/>
            <person name="Labbe J."/>
            <person name="Lin Y.C."/>
            <person name="Legue V."/>
            <person name="Le Tacon F."/>
            <person name="Marmeisse R."/>
            <person name="Melayah D."/>
            <person name="Montanini B."/>
            <person name="Muratet M."/>
            <person name="Nehls U."/>
            <person name="Niculita-Hirzel H."/>
            <person name="Oudot-Le Secq M.P."/>
            <person name="Peter M."/>
            <person name="Quesneville H."/>
            <person name="Rajashekar B."/>
            <person name="Reich M."/>
            <person name="Rouhier N."/>
            <person name="Schmutz J."/>
            <person name="Yin T."/>
            <person name="Chalot M."/>
            <person name="Henrissat B."/>
            <person name="Kuees U."/>
            <person name="Lucas S."/>
            <person name="Van de Peer Y."/>
            <person name="Podila G.K."/>
            <person name="Polle A."/>
            <person name="Pukkila P.J."/>
            <person name="Richardson P.M."/>
            <person name="Rouze P."/>
            <person name="Sanders I.R."/>
            <person name="Stajich J.E."/>
            <person name="Tunlid A."/>
            <person name="Tuskan G."/>
            <person name="Grigoriev I.V."/>
        </authorList>
    </citation>
    <scope>NUCLEOTIDE SEQUENCE [LARGE SCALE GENOMIC DNA]</scope>
    <source>
        <strain evidence="4">S238N-H82 / ATCC MYA-4686</strain>
    </source>
</reference>
<evidence type="ECO:0000313" key="3">
    <source>
        <dbReference type="EMBL" id="EDR14079.1"/>
    </source>
</evidence>
<dbReference type="SUPFAM" id="SSF52374">
    <property type="entry name" value="Nucleotidylyl transferase"/>
    <property type="match status" value="1"/>
</dbReference>
<name>B0CUE5_LACBS</name>
<dbReference type="InterPro" id="IPR045049">
    <property type="entry name" value="Pcy1-like"/>
</dbReference>
<dbReference type="Pfam" id="PF01467">
    <property type="entry name" value="CTP_transf_like"/>
    <property type="match status" value="1"/>
</dbReference>
<dbReference type="PANTHER" id="PTHR10739">
    <property type="entry name" value="CYTIDYLYLTRANSFERASE"/>
    <property type="match status" value="1"/>
</dbReference>
<dbReference type="HOGENOM" id="CLU_034585_1_1_1"/>
<sequence length="248" mass="28004">MDSTSVLSDDDYDLISNPSQRSLESSLADLAQRPAPIAELPPSEAARCKFETTRWSASEVQAYFRKTLDLGSTVKRDDLENKTVRVYVDGAFDTFNVGHVLQLRQAKLAFPYVHLIVGVFSDELLNQHGYPSLWPEVERSEMIRHCRWVDEVTTDAPWELKEEFIHQRRIDYVAIDEGTSIDPGCDKARVKGYDEMKKINKVISTRRTRGLVIPPRFSLTGPSTPVATTIPTPAPDFTAHVDQYGIGY</sequence>
<keyword evidence="4" id="KW-1185">Reference proteome</keyword>
<feature type="domain" description="Cytidyltransferase-like" evidence="2">
    <location>
        <begin position="87"/>
        <end position="207"/>
    </location>
</feature>
<organism evidence="4">
    <name type="scientific">Laccaria bicolor (strain S238N-H82 / ATCC MYA-4686)</name>
    <name type="common">Bicoloured deceiver</name>
    <name type="synonym">Laccaria laccata var. bicolor</name>
    <dbReference type="NCBI Taxonomy" id="486041"/>
    <lineage>
        <taxon>Eukaryota</taxon>
        <taxon>Fungi</taxon>
        <taxon>Dikarya</taxon>
        <taxon>Basidiomycota</taxon>
        <taxon>Agaricomycotina</taxon>
        <taxon>Agaricomycetes</taxon>
        <taxon>Agaricomycetidae</taxon>
        <taxon>Agaricales</taxon>
        <taxon>Agaricineae</taxon>
        <taxon>Hydnangiaceae</taxon>
        <taxon>Laccaria</taxon>
    </lineage>
</organism>
<dbReference type="PANTHER" id="PTHR10739:SF13">
    <property type="entry name" value="CHOLINE-PHOSPHATE CYTIDYLYLTRANSFERASE"/>
    <property type="match status" value="1"/>
</dbReference>
<accession>B0CUE5</accession>
<evidence type="ECO:0000259" key="2">
    <source>
        <dbReference type="Pfam" id="PF01467"/>
    </source>
</evidence>
<dbReference type="InterPro" id="IPR014729">
    <property type="entry name" value="Rossmann-like_a/b/a_fold"/>
</dbReference>
<dbReference type="RefSeq" id="XP_001874638.1">
    <property type="nucleotide sequence ID" value="XM_001874603.1"/>
</dbReference>
<dbReference type="AlphaFoldDB" id="B0CUE5"/>
<dbReference type="KEGG" id="lbc:LACBIDRAFT_305504"/>
<dbReference type="EMBL" id="DS547092">
    <property type="protein sequence ID" value="EDR14079.1"/>
    <property type="molecule type" value="Genomic_DNA"/>
</dbReference>
<dbReference type="NCBIfam" id="TIGR00125">
    <property type="entry name" value="cyt_tran_rel"/>
    <property type="match status" value="1"/>
</dbReference>
<keyword evidence="3" id="KW-0548">Nucleotidyltransferase</keyword>
<dbReference type="GeneID" id="6070691"/>
<dbReference type="InParanoid" id="B0CUE5"/>
<protein>
    <recommendedName>
        <fullName evidence="1">choline-phosphate cytidylyltransferase</fullName>
        <ecNumber evidence="1">2.7.7.15</ecNumber>
    </recommendedName>
</protein>
<dbReference type="EC" id="2.7.7.15" evidence="1"/>
<dbReference type="Gene3D" id="3.40.50.620">
    <property type="entry name" value="HUPs"/>
    <property type="match status" value="1"/>
</dbReference>
<evidence type="ECO:0000256" key="1">
    <source>
        <dbReference type="ARBA" id="ARBA00026101"/>
    </source>
</evidence>
<dbReference type="GO" id="GO:0031210">
    <property type="term" value="F:phosphatidylcholine binding"/>
    <property type="evidence" value="ECO:0007669"/>
    <property type="project" value="TreeGrafter"/>
</dbReference>